<proteinExistence type="predicted"/>
<name>A0ABR7DIR1_9BACT</name>
<keyword evidence="3" id="KW-1185">Reference proteome</keyword>
<gene>
    <name evidence="2" type="ORF">H8S65_00495</name>
</gene>
<feature type="transmembrane region" description="Helical" evidence="1">
    <location>
        <begin position="90"/>
        <end position="111"/>
    </location>
</feature>
<feature type="transmembrane region" description="Helical" evidence="1">
    <location>
        <begin position="150"/>
        <end position="172"/>
    </location>
</feature>
<dbReference type="InterPro" id="IPR051533">
    <property type="entry name" value="WaaL-like"/>
</dbReference>
<feature type="transmembrane region" description="Helical" evidence="1">
    <location>
        <begin position="60"/>
        <end position="78"/>
    </location>
</feature>
<keyword evidence="1" id="KW-0472">Membrane</keyword>
<evidence type="ECO:0000313" key="2">
    <source>
        <dbReference type="EMBL" id="MBC5631258.1"/>
    </source>
</evidence>
<sequence>MIQEFVNKYFFNLLIFTLIFGIILYDLIGFDYTDELCALALFILFIFWMFRTPDWRINKAFLITICIFIFYLCYSFAINSNSKTAILADFTVQIKPYLAFFCVYSMAPNFSRIQKDLLKKISLILWFCLLPIGLLGLINMQYLIDIMGVPAYFAAAVIAVSLTYLFCSDFTTKDKCIFLILLSLGLISGRSKFYGFFVLAIVIIVYFSNVNHIKLNFKNIIILFFTFGIMLFVARNKIELYFMQGIVGDLDKNEIARYVLYATSIDIFKDYVPFGSGFASFGTFYSGEYYSNIYAKYGIDNVWGMTKNAHSFIADTFYPSLAQFGIVGLYFYSAFWIHILKKSFKSQSAKQLILTLLIVSFMGIEGIADSTFTTHRGFFILMFLGLVLSETKISNNKELKNESLTN</sequence>
<comment type="caution">
    <text evidence="2">The sequence shown here is derived from an EMBL/GenBank/DDBJ whole genome shotgun (WGS) entry which is preliminary data.</text>
</comment>
<dbReference type="EMBL" id="JACOOJ010000001">
    <property type="protein sequence ID" value="MBC5631258.1"/>
    <property type="molecule type" value="Genomic_DNA"/>
</dbReference>
<dbReference type="PANTHER" id="PTHR37422:SF13">
    <property type="entry name" value="LIPOPOLYSACCHARIDE BIOSYNTHESIS PROTEIN PA4999-RELATED"/>
    <property type="match status" value="1"/>
</dbReference>
<evidence type="ECO:0000313" key="3">
    <source>
        <dbReference type="Proteomes" id="UP000651475"/>
    </source>
</evidence>
<accession>A0ABR7DIR1</accession>
<evidence type="ECO:0000256" key="1">
    <source>
        <dbReference type="SAM" id="Phobius"/>
    </source>
</evidence>
<feature type="transmembrane region" description="Helical" evidence="1">
    <location>
        <begin position="321"/>
        <end position="340"/>
    </location>
</feature>
<dbReference type="PANTHER" id="PTHR37422">
    <property type="entry name" value="TEICHURONIC ACID BIOSYNTHESIS PROTEIN TUAE"/>
    <property type="match status" value="1"/>
</dbReference>
<dbReference type="Proteomes" id="UP000651475">
    <property type="component" value="Unassembled WGS sequence"/>
</dbReference>
<keyword evidence="1" id="KW-0812">Transmembrane</keyword>
<reference evidence="2 3" key="1">
    <citation type="submission" date="2020-08" db="EMBL/GenBank/DDBJ databases">
        <title>Genome public.</title>
        <authorList>
            <person name="Liu C."/>
            <person name="Sun Q."/>
        </authorList>
    </citation>
    <scope>NUCLEOTIDE SEQUENCE [LARGE SCALE GENOMIC DNA]</scope>
    <source>
        <strain evidence="2 3">NSJ-79</strain>
    </source>
</reference>
<feature type="transmembrane region" description="Helical" evidence="1">
    <location>
        <begin position="36"/>
        <end position="53"/>
    </location>
</feature>
<protein>
    <submittedName>
        <fullName evidence="2">O-antigen ligase domain-containing protein</fullName>
    </submittedName>
</protein>
<keyword evidence="2" id="KW-0436">Ligase</keyword>
<feature type="transmembrane region" description="Helical" evidence="1">
    <location>
        <begin position="123"/>
        <end position="144"/>
    </location>
</feature>
<feature type="transmembrane region" description="Helical" evidence="1">
    <location>
        <begin position="9"/>
        <end position="30"/>
    </location>
</feature>
<feature type="transmembrane region" description="Helical" evidence="1">
    <location>
        <begin position="215"/>
        <end position="234"/>
    </location>
</feature>
<feature type="transmembrane region" description="Helical" evidence="1">
    <location>
        <begin position="193"/>
        <end position="209"/>
    </location>
</feature>
<organism evidence="2 3">
    <name type="scientific">Parabacteroides hominis</name>
    <dbReference type="NCBI Taxonomy" id="2763057"/>
    <lineage>
        <taxon>Bacteria</taxon>
        <taxon>Pseudomonadati</taxon>
        <taxon>Bacteroidota</taxon>
        <taxon>Bacteroidia</taxon>
        <taxon>Bacteroidales</taxon>
        <taxon>Tannerellaceae</taxon>
        <taxon>Parabacteroides</taxon>
    </lineage>
</organism>
<keyword evidence="1" id="KW-1133">Transmembrane helix</keyword>
<dbReference type="GO" id="GO:0016874">
    <property type="term" value="F:ligase activity"/>
    <property type="evidence" value="ECO:0007669"/>
    <property type="project" value="UniProtKB-KW"/>
</dbReference>
<feature type="transmembrane region" description="Helical" evidence="1">
    <location>
        <begin position="352"/>
        <end position="368"/>
    </location>
</feature>